<proteinExistence type="predicted"/>
<evidence type="ECO:0000313" key="1">
    <source>
        <dbReference type="EMBL" id="EAT76400.1"/>
    </source>
</evidence>
<evidence type="ECO:0000313" key="2">
    <source>
        <dbReference type="Proteomes" id="UP000001055"/>
    </source>
</evidence>
<reference evidence="2" key="1">
    <citation type="journal article" date="2007" name="Plant Cell">
        <title>Dothideomycete-plant interactions illuminated by genome sequencing and EST analysis of the wheat pathogen Stagonospora nodorum.</title>
        <authorList>
            <person name="Hane J.K."/>
            <person name="Lowe R.G."/>
            <person name="Solomon P.S."/>
            <person name="Tan K.C."/>
            <person name="Schoch C.L."/>
            <person name="Spatafora J.W."/>
            <person name="Crous P.W."/>
            <person name="Kodira C."/>
            <person name="Birren B.W."/>
            <person name="Galagan J.E."/>
            <person name="Torriani S.F."/>
            <person name="McDonald B.A."/>
            <person name="Oliver R.P."/>
        </authorList>
    </citation>
    <scope>NUCLEOTIDE SEQUENCE [LARGE SCALE GENOMIC DNA]</scope>
    <source>
        <strain evidence="2">SN15 / ATCC MYA-4574 / FGSC 10173</strain>
    </source>
</reference>
<organism evidence="1 2">
    <name type="scientific">Phaeosphaeria nodorum (strain SN15 / ATCC MYA-4574 / FGSC 10173)</name>
    <name type="common">Glume blotch fungus</name>
    <name type="synonym">Parastagonospora nodorum</name>
    <dbReference type="NCBI Taxonomy" id="321614"/>
    <lineage>
        <taxon>Eukaryota</taxon>
        <taxon>Fungi</taxon>
        <taxon>Dikarya</taxon>
        <taxon>Ascomycota</taxon>
        <taxon>Pezizomycotina</taxon>
        <taxon>Dothideomycetes</taxon>
        <taxon>Pleosporomycetidae</taxon>
        <taxon>Pleosporales</taxon>
        <taxon>Pleosporineae</taxon>
        <taxon>Phaeosphaeriaceae</taxon>
        <taxon>Parastagonospora</taxon>
    </lineage>
</organism>
<dbReference type="AlphaFoldDB" id="Q0TW95"/>
<gene>
    <name evidence="1" type="ORF">SNOG_16216</name>
</gene>
<dbReference type="InParanoid" id="Q0TW95"/>
<sequence length="43" mass="4587">MSRRASQLAQHSGAHYCPISIKDSPAALDNYPKTPAHIATPIA</sequence>
<dbReference type="KEGG" id="pno:SNOG_16216"/>
<dbReference type="Proteomes" id="UP000001055">
    <property type="component" value="Unassembled WGS sequence"/>
</dbReference>
<dbReference type="HOGENOM" id="CLU_3242364_0_0_1"/>
<dbReference type="GeneID" id="5983270"/>
<accession>Q0TW95</accession>
<name>Q0TW95_PHANO</name>
<protein>
    <submittedName>
        <fullName evidence="1">Uncharacterized protein</fullName>
    </submittedName>
</protein>
<dbReference type="RefSeq" id="XP_001806340.1">
    <property type="nucleotide sequence ID" value="XM_001806288.1"/>
</dbReference>
<dbReference type="EMBL" id="CH445368">
    <property type="protein sequence ID" value="EAT76400.1"/>
    <property type="molecule type" value="Genomic_DNA"/>
</dbReference>